<gene>
    <name evidence="1" type="ORF">PPG34_09480</name>
</gene>
<dbReference type="Proteomes" id="UP001250932">
    <property type="component" value="Unassembled WGS sequence"/>
</dbReference>
<organism evidence="1 2">
    <name type="scientific">Candidatus Nitronereus thalassa</name>
    <dbReference type="NCBI Taxonomy" id="3020898"/>
    <lineage>
        <taxon>Bacteria</taxon>
        <taxon>Pseudomonadati</taxon>
        <taxon>Nitrospirota</taxon>
        <taxon>Nitrospiria</taxon>
        <taxon>Nitrospirales</taxon>
        <taxon>Nitrospiraceae</taxon>
        <taxon>Candidatus Nitronereus</taxon>
    </lineage>
</organism>
<reference evidence="1 2" key="1">
    <citation type="journal article" date="2023" name="ISME J.">
        <title>Cultivation and genomic characterization of novel and ubiquitous marine nitrite-oxidizing bacteria from the Nitrospirales.</title>
        <authorList>
            <person name="Mueller A.J."/>
            <person name="Daebeler A."/>
            <person name="Herbold C.W."/>
            <person name="Kirkegaard R.H."/>
            <person name="Daims H."/>
        </authorList>
    </citation>
    <scope>NUCLEOTIDE SEQUENCE [LARGE SCALE GENOMIC DNA]</scope>
    <source>
        <strain evidence="1 2">EB</strain>
    </source>
</reference>
<accession>A0ABU3K871</accession>
<dbReference type="InterPro" id="IPR011990">
    <property type="entry name" value="TPR-like_helical_dom_sf"/>
</dbReference>
<dbReference type="Gene3D" id="1.25.40.10">
    <property type="entry name" value="Tetratricopeptide repeat domain"/>
    <property type="match status" value="1"/>
</dbReference>
<evidence type="ECO:0000313" key="2">
    <source>
        <dbReference type="Proteomes" id="UP001250932"/>
    </source>
</evidence>
<proteinExistence type="predicted"/>
<evidence type="ECO:0000313" key="1">
    <source>
        <dbReference type="EMBL" id="MDT7042585.1"/>
    </source>
</evidence>
<dbReference type="EMBL" id="JAQOUE010000001">
    <property type="protein sequence ID" value="MDT7042585.1"/>
    <property type="molecule type" value="Genomic_DNA"/>
</dbReference>
<dbReference type="SUPFAM" id="SSF48452">
    <property type="entry name" value="TPR-like"/>
    <property type="match status" value="1"/>
</dbReference>
<comment type="caution">
    <text evidence="1">The sequence shown here is derived from an EMBL/GenBank/DDBJ whole genome shotgun (WGS) entry which is preliminary data.</text>
</comment>
<protein>
    <submittedName>
        <fullName evidence="1">Uncharacterized protein</fullName>
    </submittedName>
</protein>
<name>A0ABU3K871_9BACT</name>
<keyword evidence="2" id="KW-1185">Reference proteome</keyword>
<dbReference type="RefSeq" id="WP_313833016.1">
    <property type="nucleotide sequence ID" value="NZ_JAQOUE010000001.1"/>
</dbReference>
<sequence>MVYYHLEDHNKAYNKVLELDTCKHEGHYNLSMITIEERKFDDPKIFEAALKHFDTVLVDLPNQPDVKWDKGLALWSLKHYRKTEEFWATIHKNL</sequence>